<feature type="domain" description="D-serine dehydratase-like" evidence="3">
    <location>
        <begin position="264"/>
        <end position="372"/>
    </location>
</feature>
<keyword evidence="5" id="KW-1185">Reference proteome</keyword>
<keyword evidence="2" id="KW-0456">Lyase</keyword>
<dbReference type="Pfam" id="PF01168">
    <property type="entry name" value="Ala_racemase_N"/>
    <property type="match status" value="1"/>
</dbReference>
<dbReference type="Pfam" id="PF14031">
    <property type="entry name" value="D-ser_dehydrat"/>
    <property type="match status" value="1"/>
</dbReference>
<reference evidence="4 5" key="1">
    <citation type="submission" date="2018-05" db="EMBL/GenBank/DDBJ databases">
        <title>Freshwater and sediment microbial communities from various areas in North America, analyzing microbe dynamics in response to fracking.</title>
        <authorList>
            <person name="Lamendella R."/>
        </authorList>
    </citation>
    <scope>NUCLEOTIDE SEQUENCE [LARGE SCALE GENOMIC DNA]</scope>
    <source>
        <strain evidence="4 5">125B1</strain>
    </source>
</reference>
<dbReference type="Gene3D" id="2.40.37.20">
    <property type="entry name" value="D-serine dehydratase-like domain"/>
    <property type="match status" value="1"/>
</dbReference>
<evidence type="ECO:0000256" key="1">
    <source>
        <dbReference type="ARBA" id="ARBA00005323"/>
    </source>
</evidence>
<dbReference type="PANTHER" id="PTHR28004">
    <property type="entry name" value="ZGC:162816-RELATED"/>
    <property type="match status" value="1"/>
</dbReference>
<dbReference type="OrthoDB" id="9772497at2"/>
<dbReference type="Proteomes" id="UP000246964">
    <property type="component" value="Unassembled WGS sequence"/>
</dbReference>
<dbReference type="SUPFAM" id="SSF51419">
    <property type="entry name" value="PLP-binding barrel"/>
    <property type="match status" value="1"/>
</dbReference>
<dbReference type="RefSeq" id="WP_110075652.1">
    <property type="nucleotide sequence ID" value="NZ_QGTT01000005.1"/>
</dbReference>
<evidence type="ECO:0000313" key="4">
    <source>
        <dbReference type="EMBL" id="PWW13668.1"/>
    </source>
</evidence>
<comment type="similarity">
    <text evidence="1">Belongs to the DSD1 family.</text>
</comment>
<name>A0A317Q9E6_9GAMM</name>
<dbReference type="Gene3D" id="3.20.20.10">
    <property type="entry name" value="Alanine racemase"/>
    <property type="match status" value="1"/>
</dbReference>
<proteinExistence type="inferred from homology"/>
<comment type="caution">
    <text evidence="4">The sequence shown here is derived from an EMBL/GenBank/DDBJ whole genome shotgun (WGS) entry which is preliminary data.</text>
</comment>
<evidence type="ECO:0000313" key="5">
    <source>
        <dbReference type="Proteomes" id="UP000246964"/>
    </source>
</evidence>
<dbReference type="AlphaFoldDB" id="A0A317Q9E6"/>
<gene>
    <name evidence="4" type="ORF">DET45_10513</name>
</gene>
<dbReference type="InterPro" id="IPR051466">
    <property type="entry name" value="D-amino_acid_metab_enzyme"/>
</dbReference>
<evidence type="ECO:0000256" key="2">
    <source>
        <dbReference type="ARBA" id="ARBA00023239"/>
    </source>
</evidence>
<dbReference type="InterPro" id="IPR029066">
    <property type="entry name" value="PLP-binding_barrel"/>
</dbReference>
<dbReference type="EMBL" id="QGTT01000005">
    <property type="protein sequence ID" value="PWW13668.1"/>
    <property type="molecule type" value="Genomic_DNA"/>
</dbReference>
<protein>
    <submittedName>
        <fullName evidence="4">D-serine deaminase-like pyridoxal phosphate-dependent protein</fullName>
    </submittedName>
</protein>
<dbReference type="InterPro" id="IPR001608">
    <property type="entry name" value="Ala_racemase_N"/>
</dbReference>
<sequence>MTASDAWLTQLTTPLLLIDERKLNRNVRRLQQRMAALGCALRPHLKTLRSLPAAERVIANPQAPITVSTLAEAEAFVHAGYTDVLYAVGITPLKLTRIANLIQQGAKVHILLDTLAQATAVYHYSQQHQVDFSVFIEIDCDDHRGGLSPEDPALIALANYLVAYPVNRHGPAITGLMTHAGGSYDTDSVSAIKQVAEAECQAVRTAATKLAAVGIEPLMLSVGSTPTAHFVDDLTGITEVRAGVYTTFDLVMQQLGVCALDDIAMSVVTAVIGYNPEKNWLLIDAGWMALSRDLGATRNAQEPSYGLVCDIAGQPLAADQPIVVNGVNQEHGVIALPAAIRCEQFDIGQLLRILPNHACATAAMHTHYHVITETQAHEVWPRILGW</sequence>
<evidence type="ECO:0000259" key="3">
    <source>
        <dbReference type="SMART" id="SM01119"/>
    </source>
</evidence>
<dbReference type="SMART" id="SM01119">
    <property type="entry name" value="D-ser_dehydrat"/>
    <property type="match status" value="1"/>
</dbReference>
<organism evidence="4 5">
    <name type="scientific">Pseudidiomarina maritima</name>
    <dbReference type="NCBI Taxonomy" id="519453"/>
    <lineage>
        <taxon>Bacteria</taxon>
        <taxon>Pseudomonadati</taxon>
        <taxon>Pseudomonadota</taxon>
        <taxon>Gammaproteobacteria</taxon>
        <taxon>Alteromonadales</taxon>
        <taxon>Idiomarinaceae</taxon>
        <taxon>Pseudidiomarina</taxon>
    </lineage>
</organism>
<dbReference type="GO" id="GO:0036088">
    <property type="term" value="P:D-serine catabolic process"/>
    <property type="evidence" value="ECO:0007669"/>
    <property type="project" value="TreeGrafter"/>
</dbReference>
<dbReference type="PANTHER" id="PTHR28004:SF2">
    <property type="entry name" value="D-SERINE DEHYDRATASE"/>
    <property type="match status" value="1"/>
</dbReference>
<dbReference type="InterPro" id="IPR042208">
    <property type="entry name" value="D-ser_dehydrat-like_sf"/>
</dbReference>
<dbReference type="InterPro" id="IPR026956">
    <property type="entry name" value="D-ser_dehydrat-like_dom"/>
</dbReference>
<dbReference type="GO" id="GO:0008721">
    <property type="term" value="F:D-serine ammonia-lyase activity"/>
    <property type="evidence" value="ECO:0007669"/>
    <property type="project" value="TreeGrafter"/>
</dbReference>
<accession>A0A317Q9E6</accession>